<dbReference type="AlphaFoldDB" id="A0A9X3DHP7"/>
<keyword evidence="3" id="KW-1185">Reference proteome</keyword>
<organism evidence="2 3">
    <name type="scientific">Pedobacter agri</name>
    <dbReference type="NCBI Taxonomy" id="454586"/>
    <lineage>
        <taxon>Bacteria</taxon>
        <taxon>Pseudomonadati</taxon>
        <taxon>Bacteroidota</taxon>
        <taxon>Sphingobacteriia</taxon>
        <taxon>Sphingobacteriales</taxon>
        <taxon>Sphingobacteriaceae</taxon>
        <taxon>Pedobacter</taxon>
    </lineage>
</organism>
<gene>
    <name evidence="2" type="ORF">OQZ29_12985</name>
</gene>
<evidence type="ECO:0000313" key="2">
    <source>
        <dbReference type="EMBL" id="MCX3265668.1"/>
    </source>
</evidence>
<dbReference type="InterPro" id="IPR000305">
    <property type="entry name" value="GIY-YIG_endonuc"/>
</dbReference>
<evidence type="ECO:0000313" key="3">
    <source>
        <dbReference type="Proteomes" id="UP001142592"/>
    </source>
</evidence>
<dbReference type="PROSITE" id="PS50164">
    <property type="entry name" value="GIY_YIG"/>
    <property type="match status" value="1"/>
</dbReference>
<dbReference type="RefSeq" id="WP_010599619.1">
    <property type="nucleotide sequence ID" value="NZ_JAPJUH010000004.1"/>
</dbReference>
<accession>A0A9X3DHP7</accession>
<comment type="caution">
    <text evidence="2">The sequence shown here is derived from an EMBL/GenBank/DDBJ whole genome shotgun (WGS) entry which is preliminary data.</text>
</comment>
<feature type="domain" description="GIY-YIG" evidence="1">
    <location>
        <begin position="1"/>
        <end position="68"/>
    </location>
</feature>
<evidence type="ECO:0000259" key="1">
    <source>
        <dbReference type="PROSITE" id="PS50164"/>
    </source>
</evidence>
<dbReference type="Gene3D" id="3.40.1440.10">
    <property type="entry name" value="GIY-YIG endonuclease"/>
    <property type="match status" value="1"/>
</dbReference>
<reference evidence="2" key="1">
    <citation type="submission" date="2022-11" db="EMBL/GenBank/DDBJ databases">
        <authorList>
            <person name="Graham C."/>
            <person name="Newman J.D."/>
        </authorList>
    </citation>
    <scope>NUCLEOTIDE SEQUENCE</scope>
    <source>
        <strain evidence="2">DSM 19486</strain>
    </source>
</reference>
<dbReference type="EMBL" id="JAPJUH010000004">
    <property type="protein sequence ID" value="MCX3265668.1"/>
    <property type="molecule type" value="Genomic_DNA"/>
</dbReference>
<dbReference type="Proteomes" id="UP001142592">
    <property type="component" value="Unassembled WGS sequence"/>
</dbReference>
<dbReference type="InterPro" id="IPR035901">
    <property type="entry name" value="GIY-YIG_endonuc_sf"/>
</dbReference>
<sequence length="68" mass="8128">MFYSYILKSLKDGRYYYGSTENLDLRLIKHNKGDVKSTKGRRPFIIHFYEVFGTRSEAFKKENNITNQ</sequence>
<name>A0A9X3DHP7_9SPHI</name>
<proteinExistence type="predicted"/>
<protein>
    <submittedName>
        <fullName evidence="2">GIY-YIG nuclease family protein</fullName>
    </submittedName>
</protein>
<dbReference type="SUPFAM" id="SSF82771">
    <property type="entry name" value="GIY-YIG endonuclease"/>
    <property type="match status" value="1"/>
</dbReference>
<dbReference type="Pfam" id="PF01541">
    <property type="entry name" value="GIY-YIG"/>
    <property type="match status" value="1"/>
</dbReference>